<gene>
    <name evidence="2" type="ORF">D0Q02_15260</name>
</gene>
<reference evidence="2 3" key="1">
    <citation type="submission" date="2018-08" db="EMBL/GenBank/DDBJ databases">
        <title>Verrucosispora craniellae sp. nov., isolated from a marine sponge in the South China Sea.</title>
        <authorList>
            <person name="Li L."/>
            <person name="Lin H.W."/>
        </authorList>
    </citation>
    <scope>NUCLEOTIDE SEQUENCE [LARGE SCALE GENOMIC DNA]</scope>
    <source>
        <strain evidence="2 3">LHW63014</strain>
    </source>
</reference>
<evidence type="ECO:0000313" key="3">
    <source>
        <dbReference type="Proteomes" id="UP000262621"/>
    </source>
</evidence>
<keyword evidence="3" id="KW-1185">Reference proteome</keyword>
<evidence type="ECO:0000313" key="2">
    <source>
        <dbReference type="EMBL" id="RFS45776.1"/>
    </source>
</evidence>
<accession>A0A372FZ10</accession>
<dbReference type="OrthoDB" id="3386494at2"/>
<protein>
    <submittedName>
        <fullName evidence="2">Uncharacterized protein</fullName>
    </submittedName>
</protein>
<dbReference type="AlphaFoldDB" id="A0A372FZ10"/>
<feature type="transmembrane region" description="Helical" evidence="1">
    <location>
        <begin position="204"/>
        <end position="224"/>
    </location>
</feature>
<dbReference type="Proteomes" id="UP000262621">
    <property type="component" value="Unassembled WGS sequence"/>
</dbReference>
<keyword evidence="1" id="KW-0472">Membrane</keyword>
<name>A0A372FZ10_9ACTN</name>
<evidence type="ECO:0000256" key="1">
    <source>
        <dbReference type="SAM" id="Phobius"/>
    </source>
</evidence>
<keyword evidence="1" id="KW-1133">Transmembrane helix</keyword>
<sequence>MRASRNLGKNPLVATADEADTFWAPIEEVHWDGTPVRQDPPGERGSWWRRLRPVRRRERARHPPDPLPGMAALVGLSLVAAFFAWVSAGPFWLAVGHGTSGTAVVTVCTGDGLTQRCRGIFTSADGQFRTHGVRISGVPEQRTTAGMALPARVTGPDAAVAYADHGVSAHLRWLLGLLGVLGCAAGIARWTGATRLPDSLGRRWAVTAAFAGPLTTTLGFLAAAW</sequence>
<comment type="caution">
    <text evidence="2">The sequence shown here is derived from an EMBL/GenBank/DDBJ whole genome shotgun (WGS) entry which is preliminary data.</text>
</comment>
<feature type="transmembrane region" description="Helical" evidence="1">
    <location>
        <begin position="173"/>
        <end position="192"/>
    </location>
</feature>
<dbReference type="EMBL" id="QVFU01000014">
    <property type="protein sequence ID" value="RFS45776.1"/>
    <property type="molecule type" value="Genomic_DNA"/>
</dbReference>
<organism evidence="2 3">
    <name type="scientific">Micromonospora craniellae</name>
    <dbReference type="NCBI Taxonomy" id="2294034"/>
    <lineage>
        <taxon>Bacteria</taxon>
        <taxon>Bacillati</taxon>
        <taxon>Actinomycetota</taxon>
        <taxon>Actinomycetes</taxon>
        <taxon>Micromonosporales</taxon>
        <taxon>Micromonosporaceae</taxon>
        <taxon>Micromonospora</taxon>
    </lineage>
</organism>
<proteinExistence type="predicted"/>
<feature type="transmembrane region" description="Helical" evidence="1">
    <location>
        <begin position="66"/>
        <end position="86"/>
    </location>
</feature>
<keyword evidence="1" id="KW-0812">Transmembrane</keyword>